<evidence type="ECO:0000256" key="1">
    <source>
        <dbReference type="ARBA" id="ARBA00023015"/>
    </source>
</evidence>
<keyword evidence="7" id="KW-1185">Reference proteome</keyword>
<dbReference type="PROSITE" id="PS51078">
    <property type="entry name" value="ICLR_ED"/>
    <property type="match status" value="1"/>
</dbReference>
<dbReference type="Gene3D" id="3.30.450.40">
    <property type="match status" value="1"/>
</dbReference>
<evidence type="ECO:0000313" key="7">
    <source>
        <dbReference type="Proteomes" id="UP001499854"/>
    </source>
</evidence>
<organism evidence="6 7">
    <name type="scientific">Catenulispora subtropica</name>
    <dbReference type="NCBI Taxonomy" id="450798"/>
    <lineage>
        <taxon>Bacteria</taxon>
        <taxon>Bacillati</taxon>
        <taxon>Actinomycetota</taxon>
        <taxon>Actinomycetes</taxon>
        <taxon>Catenulisporales</taxon>
        <taxon>Catenulisporaceae</taxon>
        <taxon>Catenulispora</taxon>
    </lineage>
</organism>
<keyword evidence="1" id="KW-0805">Transcription regulation</keyword>
<comment type="caution">
    <text evidence="6">The sequence shown here is derived from an EMBL/GenBank/DDBJ whole genome shotgun (WGS) entry which is preliminary data.</text>
</comment>
<dbReference type="SUPFAM" id="SSF46785">
    <property type="entry name" value="Winged helix' DNA-binding domain"/>
    <property type="match status" value="1"/>
</dbReference>
<dbReference type="PANTHER" id="PTHR30136:SF24">
    <property type="entry name" value="HTH-TYPE TRANSCRIPTIONAL REPRESSOR ALLR"/>
    <property type="match status" value="1"/>
</dbReference>
<feature type="domain" description="IclR-ED" evidence="5">
    <location>
        <begin position="72"/>
        <end position="255"/>
    </location>
</feature>
<dbReference type="Proteomes" id="UP001499854">
    <property type="component" value="Unassembled WGS sequence"/>
</dbReference>
<dbReference type="PROSITE" id="PS51077">
    <property type="entry name" value="HTH_ICLR"/>
    <property type="match status" value="1"/>
</dbReference>
<dbReference type="Pfam" id="PF01614">
    <property type="entry name" value="IclR_C"/>
    <property type="match status" value="1"/>
</dbReference>
<evidence type="ECO:0000259" key="5">
    <source>
        <dbReference type="PROSITE" id="PS51078"/>
    </source>
</evidence>
<dbReference type="SUPFAM" id="SSF55781">
    <property type="entry name" value="GAF domain-like"/>
    <property type="match status" value="1"/>
</dbReference>
<gene>
    <name evidence="6" type="ORF">GCM10009838_72110</name>
</gene>
<dbReference type="InterPro" id="IPR050707">
    <property type="entry name" value="HTH_MetabolicPath_Reg"/>
</dbReference>
<evidence type="ECO:0000313" key="6">
    <source>
        <dbReference type="EMBL" id="GAA1996611.1"/>
    </source>
</evidence>
<dbReference type="InterPro" id="IPR014757">
    <property type="entry name" value="Tscrpt_reg_IclR_C"/>
</dbReference>
<feature type="domain" description="HTH iclR-type" evidence="4">
    <location>
        <begin position="9"/>
        <end position="71"/>
    </location>
</feature>
<reference evidence="7" key="1">
    <citation type="journal article" date="2019" name="Int. J. Syst. Evol. Microbiol.">
        <title>The Global Catalogue of Microorganisms (GCM) 10K type strain sequencing project: providing services to taxonomists for standard genome sequencing and annotation.</title>
        <authorList>
            <consortium name="The Broad Institute Genomics Platform"/>
            <consortium name="The Broad Institute Genome Sequencing Center for Infectious Disease"/>
            <person name="Wu L."/>
            <person name="Ma J."/>
        </authorList>
    </citation>
    <scope>NUCLEOTIDE SEQUENCE [LARGE SCALE GENOMIC DNA]</scope>
    <source>
        <strain evidence="7">JCM 16013</strain>
    </source>
</reference>
<evidence type="ECO:0000256" key="2">
    <source>
        <dbReference type="ARBA" id="ARBA00023125"/>
    </source>
</evidence>
<dbReference type="RefSeq" id="WP_344661663.1">
    <property type="nucleotide sequence ID" value="NZ_BAAAQM010000058.1"/>
</dbReference>
<evidence type="ECO:0000259" key="4">
    <source>
        <dbReference type="PROSITE" id="PS51077"/>
    </source>
</evidence>
<dbReference type="InterPro" id="IPR029016">
    <property type="entry name" value="GAF-like_dom_sf"/>
</dbReference>
<dbReference type="Pfam" id="PF09339">
    <property type="entry name" value="HTH_IclR"/>
    <property type="match status" value="1"/>
</dbReference>
<dbReference type="Gene3D" id="1.10.10.10">
    <property type="entry name" value="Winged helix-like DNA-binding domain superfamily/Winged helix DNA-binding domain"/>
    <property type="match status" value="1"/>
</dbReference>
<keyword evidence="3" id="KW-0804">Transcription</keyword>
<dbReference type="EMBL" id="BAAAQM010000058">
    <property type="protein sequence ID" value="GAA1996611.1"/>
    <property type="molecule type" value="Genomic_DNA"/>
</dbReference>
<name>A0ABP5EFB8_9ACTN</name>
<dbReference type="InterPro" id="IPR036388">
    <property type="entry name" value="WH-like_DNA-bd_sf"/>
</dbReference>
<dbReference type="InterPro" id="IPR036390">
    <property type="entry name" value="WH_DNA-bd_sf"/>
</dbReference>
<dbReference type="PANTHER" id="PTHR30136">
    <property type="entry name" value="HELIX-TURN-HELIX TRANSCRIPTIONAL REGULATOR, ICLR FAMILY"/>
    <property type="match status" value="1"/>
</dbReference>
<proteinExistence type="predicted"/>
<sequence>MAAEQPPAMQGVDRALRTIALLGTRGGGFSLDELSRSLGIPKSSLHRMLAVFRAHGFATQPEEGGRYYLGPAALEAAFGFHEAMDLRALIHPLITAVRERFDETAHMAVLAGADVVYLDKAEAGHAVRLTSVLGGRNPAHATGVGKAMLAQVLADDDAVHAWVADRGPLAARTPYSAVTADELAARLAAVRARGYAVDDEESELGVRCVAVPVFFGGRTPVAAVSVTAPKERMPLETTEEIGRALREMVDAYQRP</sequence>
<protein>
    <submittedName>
        <fullName evidence="6">IclR family transcriptional regulator</fullName>
    </submittedName>
</protein>
<dbReference type="SMART" id="SM00346">
    <property type="entry name" value="HTH_ICLR"/>
    <property type="match status" value="1"/>
</dbReference>
<keyword evidence="2" id="KW-0238">DNA-binding</keyword>
<evidence type="ECO:0000256" key="3">
    <source>
        <dbReference type="ARBA" id="ARBA00023163"/>
    </source>
</evidence>
<accession>A0ABP5EFB8</accession>
<dbReference type="InterPro" id="IPR005471">
    <property type="entry name" value="Tscrpt_reg_IclR_N"/>
</dbReference>